<organism evidence="2 3">
    <name type="scientific">Phaeosphaeria nodorum (strain SN15 / ATCC MYA-4574 / FGSC 10173)</name>
    <name type="common">Glume blotch fungus</name>
    <name type="synonym">Parastagonospora nodorum</name>
    <dbReference type="NCBI Taxonomy" id="321614"/>
    <lineage>
        <taxon>Eukaryota</taxon>
        <taxon>Fungi</taxon>
        <taxon>Dikarya</taxon>
        <taxon>Ascomycota</taxon>
        <taxon>Pezizomycotina</taxon>
        <taxon>Dothideomycetes</taxon>
        <taxon>Pleosporomycetidae</taxon>
        <taxon>Pleosporales</taxon>
        <taxon>Pleosporineae</taxon>
        <taxon>Phaeosphaeriaceae</taxon>
        <taxon>Parastagonospora</taxon>
    </lineage>
</organism>
<protein>
    <submittedName>
        <fullName evidence="2">Uncharacterized protein</fullName>
    </submittedName>
</protein>
<proteinExistence type="predicted"/>
<gene>
    <name evidence="2" type="ORF">SNOG_08435</name>
</gene>
<evidence type="ECO:0000313" key="3">
    <source>
        <dbReference type="Proteomes" id="UP000001055"/>
    </source>
</evidence>
<dbReference type="RefSeq" id="XP_001798746.1">
    <property type="nucleotide sequence ID" value="XM_001798694.1"/>
</dbReference>
<feature type="compositionally biased region" description="Basic and acidic residues" evidence="1">
    <location>
        <begin position="93"/>
        <end position="102"/>
    </location>
</feature>
<evidence type="ECO:0000313" key="2">
    <source>
        <dbReference type="EMBL" id="EAT84711.1"/>
    </source>
</evidence>
<accession>Q0UIH9</accession>
<dbReference type="GeneID" id="5975644"/>
<dbReference type="AlphaFoldDB" id="Q0UIH9"/>
<reference evidence="3" key="1">
    <citation type="journal article" date="2007" name="Plant Cell">
        <title>Dothideomycete-plant interactions illuminated by genome sequencing and EST analysis of the wheat pathogen Stagonospora nodorum.</title>
        <authorList>
            <person name="Hane J.K."/>
            <person name="Lowe R.G."/>
            <person name="Solomon P.S."/>
            <person name="Tan K.C."/>
            <person name="Schoch C.L."/>
            <person name="Spatafora J.W."/>
            <person name="Crous P.W."/>
            <person name="Kodira C."/>
            <person name="Birren B.W."/>
            <person name="Galagan J.E."/>
            <person name="Torriani S.F."/>
            <person name="McDonald B.A."/>
            <person name="Oliver R.P."/>
        </authorList>
    </citation>
    <scope>NUCLEOTIDE SEQUENCE [LARGE SCALE GENOMIC DNA]</scope>
    <source>
        <strain evidence="3">SN15 / ATCC MYA-4574 / FGSC 10173</strain>
    </source>
</reference>
<dbReference type="VEuPathDB" id="FungiDB:JI435_084350"/>
<dbReference type="EMBL" id="CH445336">
    <property type="protein sequence ID" value="EAT84711.1"/>
    <property type="molecule type" value="Genomic_DNA"/>
</dbReference>
<sequence>MDTNARLLFALSGKTAVSDARHAVLEKLVDGELEGVIKNCLNSSESEKRREMEAEVPADGKGKAEDTLDDYSNKRNSPEGQDNNQHKRVKASNRTDKPTEQVVMKHEVIDLDQESAKTKNARFQTTSHQGNPLYARRNLRRVVAFLFQLPTRA</sequence>
<feature type="region of interest" description="Disordered" evidence="1">
    <location>
        <begin position="43"/>
        <end position="102"/>
    </location>
</feature>
<evidence type="ECO:0000256" key="1">
    <source>
        <dbReference type="SAM" id="MobiDB-lite"/>
    </source>
</evidence>
<dbReference type="KEGG" id="pno:SNOG_08435"/>
<feature type="compositionally biased region" description="Basic and acidic residues" evidence="1">
    <location>
        <begin position="45"/>
        <end position="77"/>
    </location>
</feature>
<dbReference type="InParanoid" id="Q0UIH9"/>
<dbReference type="Proteomes" id="UP000001055">
    <property type="component" value="Unassembled WGS sequence"/>
</dbReference>
<dbReference type="HOGENOM" id="CLU_1713950_0_0_1"/>
<name>Q0UIH9_PHANO</name>